<proteinExistence type="predicted"/>
<evidence type="ECO:0000256" key="2">
    <source>
        <dbReference type="ARBA" id="ARBA00022490"/>
    </source>
</evidence>
<comment type="caution">
    <text evidence="6">The sequence shown here is derived from an EMBL/GenBank/DDBJ whole genome shotgun (WGS) entry which is preliminary data.</text>
</comment>
<keyword evidence="3" id="KW-0433">Leucine-rich repeat</keyword>
<feature type="region of interest" description="Disordered" evidence="5">
    <location>
        <begin position="573"/>
        <end position="596"/>
    </location>
</feature>
<dbReference type="PANTHER" id="PTHR22710">
    <property type="entry name" value="X-RAY RADIATION RESISTANCE ASSOCIATED PROTEIN 1 XRRA1"/>
    <property type="match status" value="1"/>
</dbReference>
<dbReference type="Pfam" id="PF13855">
    <property type="entry name" value="LRR_8"/>
    <property type="match status" value="1"/>
</dbReference>
<dbReference type="GO" id="GO:0005634">
    <property type="term" value="C:nucleus"/>
    <property type="evidence" value="ECO:0007669"/>
    <property type="project" value="TreeGrafter"/>
</dbReference>
<gene>
    <name evidence="6" type="ORF">JKP88DRAFT_241859</name>
</gene>
<dbReference type="Gene3D" id="3.80.10.10">
    <property type="entry name" value="Ribonuclease Inhibitor"/>
    <property type="match status" value="1"/>
</dbReference>
<dbReference type="InterPro" id="IPR001611">
    <property type="entry name" value="Leu-rich_rpt"/>
</dbReference>
<evidence type="ECO:0000256" key="5">
    <source>
        <dbReference type="SAM" id="MobiDB-lite"/>
    </source>
</evidence>
<dbReference type="AlphaFoldDB" id="A0A836C9W6"/>
<evidence type="ECO:0000256" key="3">
    <source>
        <dbReference type="ARBA" id="ARBA00022614"/>
    </source>
</evidence>
<dbReference type="GO" id="GO:0005737">
    <property type="term" value="C:cytoplasm"/>
    <property type="evidence" value="ECO:0007669"/>
    <property type="project" value="UniProtKB-SubCell"/>
</dbReference>
<dbReference type="PANTHER" id="PTHR22710:SF2">
    <property type="entry name" value="X-RAY RADIATION RESISTANCE-ASSOCIATED PROTEIN 1"/>
    <property type="match status" value="1"/>
</dbReference>
<dbReference type="InterPro" id="IPR032675">
    <property type="entry name" value="LRR_dom_sf"/>
</dbReference>
<keyword evidence="7" id="KW-1185">Reference proteome</keyword>
<name>A0A836C9W6_9STRA</name>
<accession>A0A836C9W6</accession>
<dbReference type="Proteomes" id="UP000664859">
    <property type="component" value="Unassembled WGS sequence"/>
</dbReference>
<evidence type="ECO:0000313" key="6">
    <source>
        <dbReference type="EMBL" id="KAG5178480.1"/>
    </source>
</evidence>
<dbReference type="SMART" id="SM00369">
    <property type="entry name" value="LRR_TYP"/>
    <property type="match status" value="2"/>
</dbReference>
<comment type="subcellular location">
    <subcellularLocation>
        <location evidence="1">Cytoplasm</location>
    </subcellularLocation>
</comment>
<dbReference type="InterPro" id="IPR003591">
    <property type="entry name" value="Leu-rich_rpt_typical-subtyp"/>
</dbReference>
<reference evidence="6" key="1">
    <citation type="submission" date="2021-02" db="EMBL/GenBank/DDBJ databases">
        <title>First Annotated Genome of the Yellow-green Alga Tribonema minus.</title>
        <authorList>
            <person name="Mahan K.M."/>
        </authorList>
    </citation>
    <scope>NUCLEOTIDE SEQUENCE</scope>
    <source>
        <strain evidence="6">UTEX B ZZ1240</strain>
    </source>
</reference>
<organism evidence="6 7">
    <name type="scientific">Tribonema minus</name>
    <dbReference type="NCBI Taxonomy" id="303371"/>
    <lineage>
        <taxon>Eukaryota</taxon>
        <taxon>Sar</taxon>
        <taxon>Stramenopiles</taxon>
        <taxon>Ochrophyta</taxon>
        <taxon>PX clade</taxon>
        <taxon>Xanthophyceae</taxon>
        <taxon>Tribonematales</taxon>
        <taxon>Tribonemataceae</taxon>
        <taxon>Tribonema</taxon>
    </lineage>
</organism>
<evidence type="ECO:0000256" key="4">
    <source>
        <dbReference type="ARBA" id="ARBA00022737"/>
    </source>
</evidence>
<dbReference type="SUPFAM" id="SSF52047">
    <property type="entry name" value="RNI-like"/>
    <property type="match status" value="1"/>
</dbReference>
<sequence>MIETQTQVRRPAAGSERYIADTTGQFVLDSDGIPVPIVKWKPAGQKQAARYSRIVSAVAAANPTAVWLPAQHITPENLLVPQAPVADGSRHFRGSGFGRNARQANNYLEGLRARAWSALAHGSVMSELSFATPMPAAIAAKREAYIKATRVQSPRAVDGFAILEGSGVDLPDGARRSDISGGNFTEVVQDDLGYFNKLQELDAGDNSLSLSCFACLQQLHELRLQCNGITAPPAPPLPPASYPALTRLDLSYNALSGAAIAQLAQLPVLKYLDLSCNGLTSLPAELAALPCLECLVLERNQLEGGEVMATLATLPVLRELSLAFNYFAAIEALDLAFNYIGAQADAMPLVLLPKLARVILYGNPLCGPSGEDLSGITIEGLEDAADRARDGWSVPLLEFITEMPRPKHERAGLKNSRRRMYCEMTRAPITLVSEAPVPASRDLKATGNKAVFKFEEARSDNAAAMDIATATLRAMEKQRSVEAQRRAQDLTFLTAIDMGGDEGGGGGAGGMGGGGEAEYWWEEPGAGLEPGERFEDLLEQTTRRQRVDGGDPAKLRVAIASLRYALQRPPADAHCITTSDGRTVPRGSLRDPGRPNAAYRMRELPRRPHEIRRAKGGTQAGAQSLSPDKGALVAVERALDALKVVMSPEGRAIGTASGKGDGGLSCLVQMVNAVMDEIER</sequence>
<keyword evidence="2" id="KW-0963">Cytoplasm</keyword>
<keyword evidence="4" id="KW-0677">Repeat</keyword>
<protein>
    <submittedName>
        <fullName evidence="6">Uncharacterized protein</fullName>
    </submittedName>
</protein>
<evidence type="ECO:0000256" key="1">
    <source>
        <dbReference type="ARBA" id="ARBA00004496"/>
    </source>
</evidence>
<evidence type="ECO:0000313" key="7">
    <source>
        <dbReference type="Proteomes" id="UP000664859"/>
    </source>
</evidence>
<dbReference type="EMBL" id="JAFCMP010000514">
    <property type="protein sequence ID" value="KAG5178480.1"/>
    <property type="molecule type" value="Genomic_DNA"/>
</dbReference>
<dbReference type="PROSITE" id="PS51450">
    <property type="entry name" value="LRR"/>
    <property type="match status" value="1"/>
</dbReference>
<dbReference type="OrthoDB" id="1687175at2759"/>